<dbReference type="AlphaFoldDB" id="A0A127M8W7"/>
<dbReference type="Gene3D" id="1.10.10.10">
    <property type="entry name" value="Winged helix-like DNA-binding domain superfamily/Winged helix DNA-binding domain"/>
    <property type="match status" value="1"/>
</dbReference>
<dbReference type="Proteomes" id="UP000074119">
    <property type="component" value="Chromosome"/>
</dbReference>
<dbReference type="PROSITE" id="PS01332">
    <property type="entry name" value="HTH_RRF2_1"/>
    <property type="match status" value="1"/>
</dbReference>
<dbReference type="EMBL" id="CP014544">
    <property type="protein sequence ID" value="AMO69646.1"/>
    <property type="molecule type" value="Genomic_DNA"/>
</dbReference>
<dbReference type="PROSITE" id="PS51197">
    <property type="entry name" value="HTH_RRF2_2"/>
    <property type="match status" value="1"/>
</dbReference>
<dbReference type="PANTHER" id="PTHR33221:SF4">
    <property type="entry name" value="HTH-TYPE TRANSCRIPTIONAL REPRESSOR NSRR"/>
    <property type="match status" value="1"/>
</dbReference>
<protein>
    <submittedName>
        <fullName evidence="2">BadM/Rrf2 family transcriptional regulator</fullName>
    </submittedName>
</protein>
<dbReference type="GO" id="GO:0003677">
    <property type="term" value="F:DNA binding"/>
    <property type="evidence" value="ECO:0007669"/>
    <property type="project" value="UniProtKB-KW"/>
</dbReference>
<dbReference type="SUPFAM" id="SSF46785">
    <property type="entry name" value="Winged helix' DNA-binding domain"/>
    <property type="match status" value="1"/>
</dbReference>
<dbReference type="PANTHER" id="PTHR33221">
    <property type="entry name" value="WINGED HELIX-TURN-HELIX TRANSCRIPTIONAL REGULATOR, RRF2 FAMILY"/>
    <property type="match status" value="1"/>
</dbReference>
<dbReference type="Pfam" id="PF02082">
    <property type="entry name" value="Rrf2"/>
    <property type="match status" value="1"/>
</dbReference>
<dbReference type="STRING" id="1470434.AZF00_15665"/>
<dbReference type="RefSeq" id="WP_008251959.1">
    <property type="nucleotide sequence ID" value="NZ_CP014544.1"/>
</dbReference>
<evidence type="ECO:0000313" key="3">
    <source>
        <dbReference type="Proteomes" id="UP000074119"/>
    </source>
</evidence>
<dbReference type="GO" id="GO:0003700">
    <property type="term" value="F:DNA-binding transcription factor activity"/>
    <property type="evidence" value="ECO:0007669"/>
    <property type="project" value="TreeGrafter"/>
</dbReference>
<dbReference type="InterPro" id="IPR036388">
    <property type="entry name" value="WH-like_DNA-bd_sf"/>
</dbReference>
<dbReference type="GO" id="GO:0005829">
    <property type="term" value="C:cytosol"/>
    <property type="evidence" value="ECO:0007669"/>
    <property type="project" value="TreeGrafter"/>
</dbReference>
<dbReference type="KEGG" id="zal:AZF00_15665"/>
<dbReference type="InterPro" id="IPR030489">
    <property type="entry name" value="TR_Rrf2-type_CS"/>
</dbReference>
<proteinExistence type="predicted"/>
<sequence>MQLTKQTDFAFRILLYLGQLPEGELANIKVICAFYGISQNHIAKVVVKLTKLGYLSSVRGHGGGIRLAISPSAINLANVITDFETTLKPVNCDSPPCKITSSCQLKGLLFEATNAFMATMRQRTLADLLPDAATSNENLAVEIK</sequence>
<accession>A0A127M8W7</accession>
<dbReference type="NCBIfam" id="TIGR00738">
    <property type="entry name" value="rrf2_super"/>
    <property type="match status" value="1"/>
</dbReference>
<evidence type="ECO:0000256" key="1">
    <source>
        <dbReference type="ARBA" id="ARBA00023125"/>
    </source>
</evidence>
<organism evidence="2 3">
    <name type="scientific">Zhongshania aliphaticivorans</name>
    <dbReference type="NCBI Taxonomy" id="1470434"/>
    <lineage>
        <taxon>Bacteria</taxon>
        <taxon>Pseudomonadati</taxon>
        <taxon>Pseudomonadota</taxon>
        <taxon>Gammaproteobacteria</taxon>
        <taxon>Cellvibrionales</taxon>
        <taxon>Spongiibacteraceae</taxon>
        <taxon>Zhongshania</taxon>
    </lineage>
</organism>
<name>A0A127M8W7_9GAMM</name>
<keyword evidence="1" id="KW-0238">DNA-binding</keyword>
<dbReference type="InterPro" id="IPR036390">
    <property type="entry name" value="WH_DNA-bd_sf"/>
</dbReference>
<reference evidence="2 3" key="1">
    <citation type="submission" date="2015-12" db="EMBL/GenBank/DDBJ databases">
        <authorList>
            <person name="Shamseldin A."/>
            <person name="Moawad H."/>
            <person name="Abd El-Rahim W.M."/>
            <person name="Sadowsky M.J."/>
        </authorList>
    </citation>
    <scope>NUCLEOTIDE SEQUENCE [LARGE SCALE GENOMIC DNA]</scope>
    <source>
        <strain evidence="2 3">SM2</strain>
    </source>
</reference>
<dbReference type="InterPro" id="IPR000944">
    <property type="entry name" value="Tscrpt_reg_Rrf2"/>
</dbReference>
<gene>
    <name evidence="2" type="ORF">AZF00_15665</name>
</gene>
<evidence type="ECO:0000313" key="2">
    <source>
        <dbReference type="EMBL" id="AMO69646.1"/>
    </source>
</evidence>